<feature type="compositionally biased region" description="Basic and acidic residues" evidence="2">
    <location>
        <begin position="158"/>
        <end position="188"/>
    </location>
</feature>
<accession>A0AA35VA99</accession>
<dbReference type="EMBL" id="OX465077">
    <property type="protein sequence ID" value="CAI9269826.1"/>
    <property type="molecule type" value="Genomic_DNA"/>
</dbReference>
<evidence type="ECO:0000313" key="6">
    <source>
        <dbReference type="Proteomes" id="UP001177003"/>
    </source>
</evidence>
<dbReference type="AlphaFoldDB" id="A0AA35VA99"/>
<feature type="compositionally biased region" description="Low complexity" evidence="2">
    <location>
        <begin position="439"/>
        <end position="453"/>
    </location>
</feature>
<keyword evidence="3" id="KW-0472">Membrane</keyword>
<dbReference type="Gene3D" id="1.20.1390.10">
    <property type="entry name" value="PWI domain"/>
    <property type="match status" value="1"/>
</dbReference>
<reference evidence="5" key="1">
    <citation type="submission" date="2023-04" db="EMBL/GenBank/DDBJ databases">
        <authorList>
            <person name="Vijverberg K."/>
            <person name="Xiong W."/>
            <person name="Schranz E."/>
        </authorList>
    </citation>
    <scope>NUCLEOTIDE SEQUENCE</scope>
</reference>
<sequence length="705" mass="77852">MILMTYLERPVWAEGTLLLPTEKERGEIERRREGNLILRGCFFIGANGVGTSTFCFFGFCYFCRSSDGFWIIFSGDGAGRLRDKVKEKLKEFMGDYTDDTLVEYVIVLLKNGRRKEEARNELNVFLGDDSDSFVSWLWDHLRSNLNLYAQQKESEVVKLKKEDSESAEGIKSKKRASKDWRGVMRDPDEPPPLRSAVIANIHEDDNALQKRSSSPPPPLIQRKRGRSGDRAQNQIDDERSQLKREPVSKPSVGASRRLLQFAVRDAVATSRSTGLTSEPSLKRLRSVVSTPNEDLQSRPKLRSVARVPKAMAVAIKAVADAAKDVVKVKPSGNVFDRLGRSVEDDLSDTPHHHQFTEYREIADEDTQIIEATVPTYYDAGIAAGFAYDNEGYDVVDRRGKMGISQIGNESVMLDYNAVDGVDGIGSTNANNNKPQRDQNSSNKMVNVSSNVNSGKPSHYLKPRAILEMENQKLVHETANSIIVSNGNGASTIHAQREIQKTLPSTGVNPIGRPTDDVDFRTIFVSNVHFGATKDSLSRHFNKFGDVLKVVIVTEAATGQPKGSAYVEFMRKEAAENALSLDGTSFMSRILKVVRKSSAHQEATTTTTTTTTTTPVTSWPRAATSRGSPFAASRFGRVPFPTLYRPRLPLKSGARSFQWKRDAQNPSSENIPSPTAAAIPSPTTAARSLTYVRPEAAKTAGSSNNA</sequence>
<dbReference type="InterPro" id="IPR040366">
    <property type="entry name" value="Nab2/ZC3H14"/>
</dbReference>
<feature type="region of interest" description="Disordered" evidence="2">
    <location>
        <begin position="425"/>
        <end position="456"/>
    </location>
</feature>
<name>A0AA35VA99_LACSI</name>
<feature type="transmembrane region" description="Helical" evidence="3">
    <location>
        <begin position="36"/>
        <end position="59"/>
    </location>
</feature>
<dbReference type="Pfam" id="PF00076">
    <property type="entry name" value="RRM_1"/>
    <property type="match status" value="1"/>
</dbReference>
<evidence type="ECO:0000256" key="3">
    <source>
        <dbReference type="SAM" id="Phobius"/>
    </source>
</evidence>
<dbReference type="GO" id="GO:0008143">
    <property type="term" value="F:poly(A) binding"/>
    <property type="evidence" value="ECO:0007669"/>
    <property type="project" value="InterPro"/>
</dbReference>
<dbReference type="PROSITE" id="PS50102">
    <property type="entry name" value="RRM"/>
    <property type="match status" value="1"/>
</dbReference>
<dbReference type="SUPFAM" id="SSF54928">
    <property type="entry name" value="RNA-binding domain, RBD"/>
    <property type="match status" value="1"/>
</dbReference>
<dbReference type="GO" id="GO:0005634">
    <property type="term" value="C:nucleus"/>
    <property type="evidence" value="ECO:0007669"/>
    <property type="project" value="TreeGrafter"/>
</dbReference>
<dbReference type="SMART" id="SM00360">
    <property type="entry name" value="RRM"/>
    <property type="match status" value="1"/>
</dbReference>
<dbReference type="Proteomes" id="UP001177003">
    <property type="component" value="Chromosome 1"/>
</dbReference>
<dbReference type="InterPro" id="IPR012677">
    <property type="entry name" value="Nucleotide-bd_a/b_plait_sf"/>
</dbReference>
<proteinExistence type="predicted"/>
<organism evidence="5 6">
    <name type="scientific">Lactuca saligna</name>
    <name type="common">Willowleaf lettuce</name>
    <dbReference type="NCBI Taxonomy" id="75948"/>
    <lineage>
        <taxon>Eukaryota</taxon>
        <taxon>Viridiplantae</taxon>
        <taxon>Streptophyta</taxon>
        <taxon>Embryophyta</taxon>
        <taxon>Tracheophyta</taxon>
        <taxon>Spermatophyta</taxon>
        <taxon>Magnoliopsida</taxon>
        <taxon>eudicotyledons</taxon>
        <taxon>Gunneridae</taxon>
        <taxon>Pentapetalae</taxon>
        <taxon>asterids</taxon>
        <taxon>campanulids</taxon>
        <taxon>Asterales</taxon>
        <taxon>Asteraceae</taxon>
        <taxon>Cichorioideae</taxon>
        <taxon>Cichorieae</taxon>
        <taxon>Lactucinae</taxon>
        <taxon>Lactuca</taxon>
    </lineage>
</organism>
<feature type="compositionally biased region" description="Low complexity" evidence="2">
    <location>
        <begin position="670"/>
        <end position="685"/>
    </location>
</feature>
<evidence type="ECO:0000313" key="5">
    <source>
        <dbReference type="EMBL" id="CAI9269826.1"/>
    </source>
</evidence>
<dbReference type="GO" id="GO:0005737">
    <property type="term" value="C:cytoplasm"/>
    <property type="evidence" value="ECO:0007669"/>
    <property type="project" value="TreeGrafter"/>
</dbReference>
<feature type="domain" description="RRM" evidence="4">
    <location>
        <begin position="520"/>
        <end position="597"/>
    </location>
</feature>
<gene>
    <name evidence="5" type="ORF">LSALG_LOCUS10178</name>
</gene>
<feature type="compositionally biased region" description="Basic and acidic residues" evidence="2">
    <location>
        <begin position="236"/>
        <end position="247"/>
    </location>
</feature>
<feature type="region of interest" description="Disordered" evidence="2">
    <location>
        <begin position="596"/>
        <end position="630"/>
    </location>
</feature>
<keyword evidence="1" id="KW-0694">RNA-binding</keyword>
<dbReference type="FunFam" id="1.20.1390.10:FF:000005">
    <property type="entry name" value="RNA binding (RRM/RBD/RNP motifs) family protein"/>
    <property type="match status" value="1"/>
</dbReference>
<dbReference type="Gene3D" id="3.30.70.330">
    <property type="match status" value="1"/>
</dbReference>
<evidence type="ECO:0000256" key="2">
    <source>
        <dbReference type="SAM" id="MobiDB-lite"/>
    </source>
</evidence>
<feature type="region of interest" description="Disordered" evidence="2">
    <location>
        <begin position="659"/>
        <end position="705"/>
    </location>
</feature>
<dbReference type="Pfam" id="PF01480">
    <property type="entry name" value="PWI"/>
    <property type="match status" value="1"/>
</dbReference>
<feature type="region of interest" description="Disordered" evidence="2">
    <location>
        <begin position="158"/>
        <end position="253"/>
    </location>
</feature>
<keyword evidence="3" id="KW-0812">Transmembrane</keyword>
<keyword evidence="3" id="KW-1133">Transmembrane helix</keyword>
<dbReference type="GO" id="GO:0043488">
    <property type="term" value="P:regulation of mRNA stability"/>
    <property type="evidence" value="ECO:0007669"/>
    <property type="project" value="InterPro"/>
</dbReference>
<dbReference type="PANTHER" id="PTHR14738">
    <property type="entry name" value="ZINC FINGER CCCH DOMAIN-CONTAINING PROTEIN 14"/>
    <property type="match status" value="1"/>
</dbReference>
<dbReference type="InterPro" id="IPR000504">
    <property type="entry name" value="RRM_dom"/>
</dbReference>
<dbReference type="InterPro" id="IPR002483">
    <property type="entry name" value="PWI_dom"/>
</dbReference>
<evidence type="ECO:0000259" key="4">
    <source>
        <dbReference type="PROSITE" id="PS50102"/>
    </source>
</evidence>
<protein>
    <recommendedName>
        <fullName evidence="4">RRM domain-containing protein</fullName>
    </recommendedName>
</protein>
<feature type="compositionally biased region" description="Low complexity" evidence="2">
    <location>
        <begin position="603"/>
        <end position="613"/>
    </location>
</feature>
<keyword evidence="6" id="KW-1185">Reference proteome</keyword>
<evidence type="ECO:0000256" key="1">
    <source>
        <dbReference type="PROSITE-ProRule" id="PRU00176"/>
    </source>
</evidence>
<dbReference type="InterPro" id="IPR035979">
    <property type="entry name" value="RBD_domain_sf"/>
</dbReference>
<dbReference type="PANTHER" id="PTHR14738:SF32">
    <property type="entry name" value="RNA BINDING (RRM_RBD_RNP MOTIFS) FAMILY PROTEIN"/>
    <property type="match status" value="1"/>
</dbReference>